<dbReference type="Proteomes" id="UP000784294">
    <property type="component" value="Unassembled WGS sequence"/>
</dbReference>
<name>A0A448WH72_9PLAT</name>
<dbReference type="OrthoDB" id="5958581at2759"/>
<gene>
    <name evidence="2" type="ORF">PXEA_LOCUS5059</name>
</gene>
<accession>A0A448WH72</accession>
<protein>
    <submittedName>
        <fullName evidence="2">Uncharacterized protein</fullName>
    </submittedName>
</protein>
<evidence type="ECO:0000313" key="3">
    <source>
        <dbReference type="Proteomes" id="UP000784294"/>
    </source>
</evidence>
<proteinExistence type="predicted"/>
<keyword evidence="3" id="KW-1185">Reference proteome</keyword>
<sequence>MWPSEREIALAFLHKVASNKMLCKEDPKMRKLLHNSKRLNALSPTSSDSRAPEASTRQLDPFPNLTGSSMDGGNRLKHVVILTPRERKNRWIHTTWHHLPPYHLITKPSRNEHQGAIYEPIFSKKLLQYVIHPELG</sequence>
<organism evidence="2 3">
    <name type="scientific">Protopolystoma xenopodis</name>
    <dbReference type="NCBI Taxonomy" id="117903"/>
    <lineage>
        <taxon>Eukaryota</taxon>
        <taxon>Metazoa</taxon>
        <taxon>Spiralia</taxon>
        <taxon>Lophotrochozoa</taxon>
        <taxon>Platyhelminthes</taxon>
        <taxon>Monogenea</taxon>
        <taxon>Polyopisthocotylea</taxon>
        <taxon>Polystomatidea</taxon>
        <taxon>Polystomatidae</taxon>
        <taxon>Protopolystoma</taxon>
    </lineage>
</organism>
<dbReference type="EMBL" id="CAAALY010012327">
    <property type="protein sequence ID" value="VEL11619.1"/>
    <property type="molecule type" value="Genomic_DNA"/>
</dbReference>
<reference evidence="2" key="1">
    <citation type="submission" date="2018-11" db="EMBL/GenBank/DDBJ databases">
        <authorList>
            <consortium name="Pathogen Informatics"/>
        </authorList>
    </citation>
    <scope>NUCLEOTIDE SEQUENCE</scope>
</reference>
<evidence type="ECO:0000313" key="2">
    <source>
        <dbReference type="EMBL" id="VEL11619.1"/>
    </source>
</evidence>
<feature type="region of interest" description="Disordered" evidence="1">
    <location>
        <begin position="33"/>
        <end position="73"/>
    </location>
</feature>
<comment type="caution">
    <text evidence="2">The sequence shown here is derived from an EMBL/GenBank/DDBJ whole genome shotgun (WGS) entry which is preliminary data.</text>
</comment>
<evidence type="ECO:0000256" key="1">
    <source>
        <dbReference type="SAM" id="MobiDB-lite"/>
    </source>
</evidence>
<dbReference type="AlphaFoldDB" id="A0A448WH72"/>